<feature type="non-terminal residue" evidence="2">
    <location>
        <position position="1"/>
    </location>
</feature>
<reference evidence="2" key="1">
    <citation type="submission" date="2020-02" db="EMBL/GenBank/DDBJ databases">
        <authorList>
            <person name="Meier V. D."/>
        </authorList>
    </citation>
    <scope>NUCLEOTIDE SEQUENCE</scope>
    <source>
        <strain evidence="2">AVDCRST_MAG36</strain>
    </source>
</reference>
<evidence type="ECO:0000256" key="1">
    <source>
        <dbReference type="SAM" id="MobiDB-lite"/>
    </source>
</evidence>
<evidence type="ECO:0000313" key="2">
    <source>
        <dbReference type="EMBL" id="CAA9339866.1"/>
    </source>
</evidence>
<gene>
    <name evidence="2" type="ORF">AVDCRST_MAG36-1354</name>
</gene>
<dbReference type="EMBL" id="CADCUH010000087">
    <property type="protein sequence ID" value="CAA9339866.1"/>
    <property type="molecule type" value="Genomic_DNA"/>
</dbReference>
<proteinExistence type="predicted"/>
<feature type="region of interest" description="Disordered" evidence="1">
    <location>
        <begin position="1"/>
        <end position="37"/>
    </location>
</feature>
<feature type="non-terminal residue" evidence="2">
    <location>
        <position position="37"/>
    </location>
</feature>
<name>A0A6J4LQJ2_9ACTN</name>
<organism evidence="2">
    <name type="scientific">uncultured Nocardioidaceae bacterium</name>
    <dbReference type="NCBI Taxonomy" id="253824"/>
    <lineage>
        <taxon>Bacteria</taxon>
        <taxon>Bacillati</taxon>
        <taxon>Actinomycetota</taxon>
        <taxon>Actinomycetes</taxon>
        <taxon>Propionibacteriales</taxon>
        <taxon>Nocardioidaceae</taxon>
        <taxon>environmental samples</taxon>
    </lineage>
</organism>
<dbReference type="AlphaFoldDB" id="A0A6J4LQJ2"/>
<accession>A0A6J4LQJ2</accession>
<sequence>WRCRPALPRGWKRGPADRCPVPTPTSASARQPAGAWG</sequence>
<protein>
    <submittedName>
        <fullName evidence="2">Uncharacterized protein</fullName>
    </submittedName>
</protein>